<gene>
    <name evidence="2" type="ORF">PENTCL1PPCAC_18848</name>
</gene>
<feature type="region of interest" description="Disordered" evidence="1">
    <location>
        <begin position="126"/>
        <end position="145"/>
    </location>
</feature>
<accession>A0AAV5TQE2</accession>
<dbReference type="Proteomes" id="UP001432027">
    <property type="component" value="Unassembled WGS sequence"/>
</dbReference>
<proteinExistence type="predicted"/>
<protein>
    <submittedName>
        <fullName evidence="2">Uncharacterized protein</fullName>
    </submittedName>
</protein>
<reference evidence="2" key="1">
    <citation type="submission" date="2023-10" db="EMBL/GenBank/DDBJ databases">
        <title>Genome assembly of Pristionchus species.</title>
        <authorList>
            <person name="Yoshida K."/>
            <person name="Sommer R.J."/>
        </authorList>
    </citation>
    <scope>NUCLEOTIDE SEQUENCE</scope>
    <source>
        <strain evidence="2">RS0144</strain>
    </source>
</reference>
<keyword evidence="3" id="KW-1185">Reference proteome</keyword>
<evidence type="ECO:0000256" key="1">
    <source>
        <dbReference type="SAM" id="MobiDB-lite"/>
    </source>
</evidence>
<sequence>DDQISSTSDAQGSKNDGVDPAVVNRIKAHPLFSVLKQLHLKVQQGMECCTDQSVYDISDVIESIADIKTSMVDKYDEIDSLMREAICSHALCLRDLFHIVFHTDIFLETHKQKLVERAPLDRVLREDLDENDEDKEEEDDSPVVSPIDHRALVEGMIE</sequence>
<organism evidence="2 3">
    <name type="scientific">Pristionchus entomophagus</name>
    <dbReference type="NCBI Taxonomy" id="358040"/>
    <lineage>
        <taxon>Eukaryota</taxon>
        <taxon>Metazoa</taxon>
        <taxon>Ecdysozoa</taxon>
        <taxon>Nematoda</taxon>
        <taxon>Chromadorea</taxon>
        <taxon>Rhabditida</taxon>
        <taxon>Rhabditina</taxon>
        <taxon>Diplogasteromorpha</taxon>
        <taxon>Diplogasteroidea</taxon>
        <taxon>Neodiplogasteridae</taxon>
        <taxon>Pristionchus</taxon>
    </lineage>
</organism>
<dbReference type="EMBL" id="BTSX01000004">
    <property type="protein sequence ID" value="GMS96673.1"/>
    <property type="molecule type" value="Genomic_DNA"/>
</dbReference>
<feature type="non-terminal residue" evidence="2">
    <location>
        <position position="1"/>
    </location>
</feature>
<evidence type="ECO:0000313" key="3">
    <source>
        <dbReference type="Proteomes" id="UP001432027"/>
    </source>
</evidence>
<comment type="caution">
    <text evidence="2">The sequence shown here is derived from an EMBL/GenBank/DDBJ whole genome shotgun (WGS) entry which is preliminary data.</text>
</comment>
<dbReference type="AlphaFoldDB" id="A0AAV5TQE2"/>
<name>A0AAV5TQE2_9BILA</name>
<feature type="compositionally biased region" description="Acidic residues" evidence="1">
    <location>
        <begin position="127"/>
        <end position="141"/>
    </location>
</feature>
<evidence type="ECO:0000313" key="2">
    <source>
        <dbReference type="EMBL" id="GMS96673.1"/>
    </source>
</evidence>